<dbReference type="AlphaFoldDB" id="A0A8T0ULL5"/>
<proteinExistence type="predicted"/>
<reference evidence="2" key="1">
    <citation type="submission" date="2020-05" db="EMBL/GenBank/DDBJ databases">
        <title>WGS assembly of Panicum virgatum.</title>
        <authorList>
            <person name="Lovell J.T."/>
            <person name="Jenkins J."/>
            <person name="Shu S."/>
            <person name="Juenger T.E."/>
            <person name="Schmutz J."/>
        </authorList>
    </citation>
    <scope>NUCLEOTIDE SEQUENCE</scope>
    <source>
        <strain evidence="2">AP13</strain>
    </source>
</reference>
<sequence>MEFTAMKRRELLELCRQHGLATRGSNADLAASLAGAISGAAAAESVVEVVVAKGCLKRLGGSASGVTSGATKKVRFALDEESEERARRQRSQVILHPVVTKRRGRSKARKIHPAAAVSGRGCQWKRDDVGGDSADKDVIGEVGADAPVTWSTMKAVCLCPLSGVSQNNPAEAEKEGEVVEPDIDRKWKRKTHENAEVISANAQAAGNKWRKTRGKPKAEEARPDTVVSRRGSWQKCDAGGGSVHHCPFGERGADDPVTQSRTEATNLCPESGVESQNNPAETEEEGLVVGTAIDSWKQKRKRKAQEITEGISASAQGAVSHGSVRKSSLSAAAVLLSAGVENKRWRGKVRNGKDELGVEEQTAQVQDLATAVSPVDIENERSRRNSEDCVPAVQKSGRTTRSHSVAAAEILPLVTGNKVRKAEHVLPDGELPANLEVPRNDAPVTRSLRNRIVQVYSTVVEETHVGEKLEDKRKTGRPSTRRHQQLVSSVKEEQVAAPCDLPPLKQLMRNHLEGDELLSNAKLETKLCRLPVAKDLKIVHPLTFNTANTSVNDFVAKAEKKLGYTKRSSGDKRKNAGVSLYGDNGSKAPAAKMELGVHDERTTCMHESVGGEEFQSAKGGDVGKQPAIRGPVRRSTPRCVVVGQI</sequence>
<accession>A0A8T0ULL5</accession>
<name>A0A8T0ULL5_PANVG</name>
<protein>
    <recommendedName>
        <fullName evidence="4">SAP domain-containing protein</fullName>
    </recommendedName>
</protein>
<dbReference type="OrthoDB" id="676620at2759"/>
<evidence type="ECO:0008006" key="4">
    <source>
        <dbReference type="Google" id="ProtNLM"/>
    </source>
</evidence>
<dbReference type="Proteomes" id="UP000823388">
    <property type="component" value="Chromosome 3K"/>
</dbReference>
<organism evidence="2 3">
    <name type="scientific">Panicum virgatum</name>
    <name type="common">Blackwell switchgrass</name>
    <dbReference type="NCBI Taxonomy" id="38727"/>
    <lineage>
        <taxon>Eukaryota</taxon>
        <taxon>Viridiplantae</taxon>
        <taxon>Streptophyta</taxon>
        <taxon>Embryophyta</taxon>
        <taxon>Tracheophyta</taxon>
        <taxon>Spermatophyta</taxon>
        <taxon>Magnoliopsida</taxon>
        <taxon>Liliopsida</taxon>
        <taxon>Poales</taxon>
        <taxon>Poaceae</taxon>
        <taxon>PACMAD clade</taxon>
        <taxon>Panicoideae</taxon>
        <taxon>Panicodae</taxon>
        <taxon>Paniceae</taxon>
        <taxon>Panicinae</taxon>
        <taxon>Panicum</taxon>
        <taxon>Panicum sect. Hiantes</taxon>
    </lineage>
</organism>
<gene>
    <name evidence="2" type="ORF">PVAP13_3KG040524</name>
</gene>
<keyword evidence="3" id="KW-1185">Reference proteome</keyword>
<feature type="region of interest" description="Disordered" evidence="1">
    <location>
        <begin position="612"/>
        <end position="631"/>
    </location>
</feature>
<comment type="caution">
    <text evidence="2">The sequence shown here is derived from an EMBL/GenBank/DDBJ whole genome shotgun (WGS) entry which is preliminary data.</text>
</comment>
<feature type="region of interest" description="Disordered" evidence="1">
    <location>
        <begin position="203"/>
        <end position="241"/>
    </location>
</feature>
<dbReference type="EMBL" id="CM029041">
    <property type="protein sequence ID" value="KAG2623187.1"/>
    <property type="molecule type" value="Genomic_DNA"/>
</dbReference>
<evidence type="ECO:0000313" key="2">
    <source>
        <dbReference type="EMBL" id="KAG2623187.1"/>
    </source>
</evidence>
<evidence type="ECO:0000256" key="1">
    <source>
        <dbReference type="SAM" id="MobiDB-lite"/>
    </source>
</evidence>
<evidence type="ECO:0000313" key="3">
    <source>
        <dbReference type="Proteomes" id="UP000823388"/>
    </source>
</evidence>